<dbReference type="GO" id="GO:0016740">
    <property type="term" value="F:transferase activity"/>
    <property type="evidence" value="ECO:0007669"/>
    <property type="project" value="UniProtKB-KW"/>
</dbReference>
<dbReference type="InterPro" id="IPR050256">
    <property type="entry name" value="Glycosyltransferase_2"/>
</dbReference>
<dbReference type="AlphaFoldDB" id="A0A2P2E1B3"/>
<keyword evidence="1" id="KW-0812">Transmembrane</keyword>
<reference evidence="3 4" key="1">
    <citation type="submission" date="2018-02" db="EMBL/GenBank/DDBJ databases">
        <title>Novel Leptospira species isolated from soil and water in Japan.</title>
        <authorList>
            <person name="Nakao R."/>
            <person name="Masuzawa T."/>
        </authorList>
    </citation>
    <scope>NUCLEOTIDE SEQUENCE [LARGE SCALE GENOMIC DNA]</scope>
    <source>
        <strain evidence="3 4">YH101</strain>
    </source>
</reference>
<evidence type="ECO:0000313" key="3">
    <source>
        <dbReference type="EMBL" id="GBF50675.1"/>
    </source>
</evidence>
<keyword evidence="4" id="KW-1185">Reference proteome</keyword>
<dbReference type="CDD" id="cd04179">
    <property type="entry name" value="DPM_DPG-synthase_like"/>
    <property type="match status" value="1"/>
</dbReference>
<dbReference type="Proteomes" id="UP000245133">
    <property type="component" value="Unassembled WGS sequence"/>
</dbReference>
<accession>A0A2P2E1B3</accession>
<evidence type="ECO:0000259" key="2">
    <source>
        <dbReference type="Pfam" id="PF00535"/>
    </source>
</evidence>
<dbReference type="PANTHER" id="PTHR48090">
    <property type="entry name" value="UNDECAPRENYL-PHOSPHATE 4-DEOXY-4-FORMAMIDO-L-ARABINOSE TRANSFERASE-RELATED"/>
    <property type="match status" value="1"/>
</dbReference>
<sequence>MRNEEVSDGIVVIPVRNEEENLLLVLQNLLNLQLFSPNQIWVIDNGSTDRSSQIAKSFAATVHFEPKLGYGAAILKALGEIKASGLYPTFLLIIDGDGSDDTNSVQDLLSVFTKADCDLVIGSRILGKAEKGSLSFLQRFGNHLTCFLIYVFYRRKFTDLGPMRIIRYSSLLQMGLKDRTWGWNVEMQIRALQYNMKVIEIPVTYFKRRFGVSKISGTILMALRVGIKILYTFFYLTLWDRPKRP</sequence>
<protein>
    <submittedName>
        <fullName evidence="3">Glycosyltransferase, group 2 family protein</fullName>
    </submittedName>
</protein>
<evidence type="ECO:0000313" key="4">
    <source>
        <dbReference type="Proteomes" id="UP000245133"/>
    </source>
</evidence>
<dbReference type="Gene3D" id="3.90.550.10">
    <property type="entry name" value="Spore Coat Polysaccharide Biosynthesis Protein SpsA, Chain A"/>
    <property type="match status" value="1"/>
</dbReference>
<feature type="domain" description="Glycosyltransferase 2-like" evidence="2">
    <location>
        <begin position="11"/>
        <end position="146"/>
    </location>
</feature>
<feature type="transmembrane region" description="Helical" evidence="1">
    <location>
        <begin position="215"/>
        <end position="236"/>
    </location>
</feature>
<dbReference type="OrthoDB" id="9811222at2"/>
<keyword evidence="1" id="KW-1133">Transmembrane helix</keyword>
<name>A0A2P2E1B3_9LEPT</name>
<dbReference type="Pfam" id="PF00535">
    <property type="entry name" value="Glycos_transf_2"/>
    <property type="match status" value="1"/>
</dbReference>
<dbReference type="EMBL" id="BFBB01000007">
    <property type="protein sequence ID" value="GBF50675.1"/>
    <property type="molecule type" value="Genomic_DNA"/>
</dbReference>
<dbReference type="PANTHER" id="PTHR48090:SF7">
    <property type="entry name" value="RFBJ PROTEIN"/>
    <property type="match status" value="1"/>
</dbReference>
<comment type="caution">
    <text evidence="3">The sequence shown here is derived from an EMBL/GenBank/DDBJ whole genome shotgun (WGS) entry which is preliminary data.</text>
</comment>
<proteinExistence type="predicted"/>
<organism evidence="3 4">
    <name type="scientific">Leptospira ryugenii</name>
    <dbReference type="NCBI Taxonomy" id="1917863"/>
    <lineage>
        <taxon>Bacteria</taxon>
        <taxon>Pseudomonadati</taxon>
        <taxon>Spirochaetota</taxon>
        <taxon>Spirochaetia</taxon>
        <taxon>Leptospirales</taxon>
        <taxon>Leptospiraceae</taxon>
        <taxon>Leptospira</taxon>
    </lineage>
</organism>
<dbReference type="InterPro" id="IPR029044">
    <property type="entry name" value="Nucleotide-diphossugar_trans"/>
</dbReference>
<dbReference type="SUPFAM" id="SSF53448">
    <property type="entry name" value="Nucleotide-diphospho-sugar transferases"/>
    <property type="match status" value="1"/>
</dbReference>
<dbReference type="InterPro" id="IPR001173">
    <property type="entry name" value="Glyco_trans_2-like"/>
</dbReference>
<keyword evidence="1" id="KW-0472">Membrane</keyword>
<keyword evidence="3" id="KW-0808">Transferase</keyword>
<dbReference type="RefSeq" id="WP_108976610.1">
    <property type="nucleotide sequence ID" value="NZ_BFBB01000007.1"/>
</dbReference>
<evidence type="ECO:0000256" key="1">
    <source>
        <dbReference type="SAM" id="Phobius"/>
    </source>
</evidence>
<gene>
    <name evidence="3" type="ORF">LPTSP4_22020</name>
</gene>